<accession>A0A6A4IHT8</accession>
<dbReference type="GO" id="GO:0070181">
    <property type="term" value="F:small ribosomal subunit rRNA binding"/>
    <property type="evidence" value="ECO:0007669"/>
    <property type="project" value="TreeGrafter"/>
</dbReference>
<name>A0A6A4IHT8_9AGAR</name>
<dbReference type="PANTHER" id="PTHR13479:SF40">
    <property type="entry name" value="SMALL RIBOSOMAL SUBUNIT PROTEIN BS18M"/>
    <property type="match status" value="1"/>
</dbReference>
<evidence type="ECO:0000256" key="4">
    <source>
        <dbReference type="ARBA" id="ARBA00035264"/>
    </source>
</evidence>
<keyword evidence="6" id="KW-1185">Reference proteome</keyword>
<dbReference type="EMBL" id="ML769386">
    <property type="protein sequence ID" value="KAE9410186.1"/>
    <property type="molecule type" value="Genomic_DNA"/>
</dbReference>
<dbReference type="Pfam" id="PF01084">
    <property type="entry name" value="Ribosomal_S18"/>
    <property type="match status" value="1"/>
</dbReference>
<dbReference type="GO" id="GO:0032543">
    <property type="term" value="P:mitochondrial translation"/>
    <property type="evidence" value="ECO:0007669"/>
    <property type="project" value="TreeGrafter"/>
</dbReference>
<dbReference type="InterPro" id="IPR036870">
    <property type="entry name" value="Ribosomal_bS18_sf"/>
</dbReference>
<evidence type="ECO:0000313" key="6">
    <source>
        <dbReference type="Proteomes" id="UP000799118"/>
    </source>
</evidence>
<proteinExistence type="inferred from homology"/>
<dbReference type="InterPro" id="IPR001648">
    <property type="entry name" value="Ribosomal_bS18"/>
</dbReference>
<evidence type="ECO:0000256" key="2">
    <source>
        <dbReference type="ARBA" id="ARBA00022980"/>
    </source>
</evidence>
<organism evidence="5 6">
    <name type="scientific">Gymnopus androsaceus JB14</name>
    <dbReference type="NCBI Taxonomy" id="1447944"/>
    <lineage>
        <taxon>Eukaryota</taxon>
        <taxon>Fungi</taxon>
        <taxon>Dikarya</taxon>
        <taxon>Basidiomycota</taxon>
        <taxon>Agaricomycotina</taxon>
        <taxon>Agaricomycetes</taxon>
        <taxon>Agaricomycetidae</taxon>
        <taxon>Agaricales</taxon>
        <taxon>Marasmiineae</taxon>
        <taxon>Omphalotaceae</taxon>
        <taxon>Gymnopus</taxon>
    </lineage>
</organism>
<reference evidence="5" key="1">
    <citation type="journal article" date="2019" name="Environ. Microbiol.">
        <title>Fungal ecological strategies reflected in gene transcription - a case study of two litter decomposers.</title>
        <authorList>
            <person name="Barbi F."/>
            <person name="Kohler A."/>
            <person name="Barry K."/>
            <person name="Baskaran P."/>
            <person name="Daum C."/>
            <person name="Fauchery L."/>
            <person name="Ihrmark K."/>
            <person name="Kuo A."/>
            <person name="LaButti K."/>
            <person name="Lipzen A."/>
            <person name="Morin E."/>
            <person name="Grigoriev I.V."/>
            <person name="Henrissat B."/>
            <person name="Lindahl B."/>
            <person name="Martin F."/>
        </authorList>
    </citation>
    <scope>NUCLEOTIDE SEQUENCE</scope>
    <source>
        <strain evidence="5">JB14</strain>
    </source>
</reference>
<sequence>VIQPWRLSYEAVAKRRALPVSKPQLGPSKRDAQFKDPFYRLGVDPLKHAMNPSMLTPFISEMGKVFGRAHTDLTKKNQRRLGKAIRRAKMMGIIPVLSRRNIFSPVSSR</sequence>
<dbReference type="PANTHER" id="PTHR13479">
    <property type="entry name" value="30S RIBOSOMAL PROTEIN S18"/>
    <property type="match status" value="1"/>
</dbReference>
<keyword evidence="3" id="KW-0687">Ribonucleoprotein</keyword>
<dbReference type="GO" id="GO:0003735">
    <property type="term" value="F:structural constituent of ribosome"/>
    <property type="evidence" value="ECO:0007669"/>
    <property type="project" value="InterPro"/>
</dbReference>
<feature type="non-terminal residue" evidence="5">
    <location>
        <position position="1"/>
    </location>
</feature>
<evidence type="ECO:0000313" key="5">
    <source>
        <dbReference type="EMBL" id="KAE9410186.1"/>
    </source>
</evidence>
<comment type="similarity">
    <text evidence="1">Belongs to the bacterial ribosomal protein bS18 family.</text>
</comment>
<dbReference type="OrthoDB" id="21463at2759"/>
<dbReference type="Gene3D" id="4.10.640.10">
    <property type="entry name" value="Ribosomal protein S18"/>
    <property type="match status" value="1"/>
</dbReference>
<dbReference type="Proteomes" id="UP000799118">
    <property type="component" value="Unassembled WGS sequence"/>
</dbReference>
<dbReference type="SUPFAM" id="SSF46911">
    <property type="entry name" value="Ribosomal protein S18"/>
    <property type="match status" value="1"/>
</dbReference>
<dbReference type="AlphaFoldDB" id="A0A6A4IHT8"/>
<keyword evidence="2" id="KW-0689">Ribosomal protein</keyword>
<protein>
    <recommendedName>
        <fullName evidence="4">Small ribosomal subunit protein bS18m</fullName>
    </recommendedName>
</protein>
<evidence type="ECO:0000256" key="3">
    <source>
        <dbReference type="ARBA" id="ARBA00023274"/>
    </source>
</evidence>
<dbReference type="PRINTS" id="PR00974">
    <property type="entry name" value="RIBOSOMALS18"/>
</dbReference>
<evidence type="ECO:0000256" key="1">
    <source>
        <dbReference type="ARBA" id="ARBA00005589"/>
    </source>
</evidence>
<gene>
    <name evidence="5" type="ORF">BT96DRAFT_805839</name>
</gene>
<dbReference type="GO" id="GO:0005763">
    <property type="term" value="C:mitochondrial small ribosomal subunit"/>
    <property type="evidence" value="ECO:0007669"/>
    <property type="project" value="TreeGrafter"/>
</dbReference>